<proteinExistence type="predicted"/>
<evidence type="ECO:0000256" key="2">
    <source>
        <dbReference type="ARBA" id="ARBA00022670"/>
    </source>
</evidence>
<feature type="region of interest" description="Disordered" evidence="4">
    <location>
        <begin position="177"/>
        <end position="209"/>
    </location>
</feature>
<evidence type="ECO:0000313" key="7">
    <source>
        <dbReference type="Proteomes" id="UP000198356"/>
    </source>
</evidence>
<feature type="domain" description="Prohead serine protease" evidence="5">
    <location>
        <begin position="16"/>
        <end position="165"/>
    </location>
</feature>
<evidence type="ECO:0000256" key="3">
    <source>
        <dbReference type="ARBA" id="ARBA00022801"/>
    </source>
</evidence>
<keyword evidence="1" id="KW-1188">Viral release from host cell</keyword>
<dbReference type="GO" id="GO:0006508">
    <property type="term" value="P:proteolysis"/>
    <property type="evidence" value="ECO:0007669"/>
    <property type="project" value="UniProtKB-KW"/>
</dbReference>
<reference evidence="6 7" key="1">
    <citation type="submission" date="2017-06" db="EMBL/GenBank/DDBJ databases">
        <authorList>
            <person name="Kim H.J."/>
            <person name="Triplett B.A."/>
        </authorList>
    </citation>
    <scope>NUCLEOTIDE SEQUENCE [LARGE SCALE GENOMIC DNA]</scope>
    <source>
        <strain evidence="6 7">DSM 18704</strain>
    </source>
</reference>
<gene>
    <name evidence="6" type="ORF">SAMN05421770_102283</name>
</gene>
<dbReference type="InterPro" id="IPR006433">
    <property type="entry name" value="Prohead_protease"/>
</dbReference>
<dbReference type="NCBIfam" id="TIGR01543">
    <property type="entry name" value="proheadase_HK97"/>
    <property type="match status" value="1"/>
</dbReference>
<evidence type="ECO:0000256" key="1">
    <source>
        <dbReference type="ARBA" id="ARBA00022612"/>
    </source>
</evidence>
<dbReference type="InterPro" id="IPR054613">
    <property type="entry name" value="Peptidase_S78_dom"/>
</dbReference>
<dbReference type="GO" id="GO:0008233">
    <property type="term" value="F:peptidase activity"/>
    <property type="evidence" value="ECO:0007669"/>
    <property type="project" value="UniProtKB-KW"/>
</dbReference>
<protein>
    <recommendedName>
        <fullName evidence="5">Prohead serine protease domain-containing protein</fullName>
    </recommendedName>
</protein>
<evidence type="ECO:0000256" key="4">
    <source>
        <dbReference type="SAM" id="MobiDB-lite"/>
    </source>
</evidence>
<keyword evidence="7" id="KW-1185">Reference proteome</keyword>
<organism evidence="6 7">
    <name type="scientific">Granulicella rosea</name>
    <dbReference type="NCBI Taxonomy" id="474952"/>
    <lineage>
        <taxon>Bacteria</taxon>
        <taxon>Pseudomonadati</taxon>
        <taxon>Acidobacteriota</taxon>
        <taxon>Terriglobia</taxon>
        <taxon>Terriglobales</taxon>
        <taxon>Acidobacteriaceae</taxon>
        <taxon>Granulicella</taxon>
    </lineage>
</organism>
<dbReference type="Proteomes" id="UP000198356">
    <property type="component" value="Unassembled WGS sequence"/>
</dbReference>
<evidence type="ECO:0000259" key="5">
    <source>
        <dbReference type="Pfam" id="PF04586"/>
    </source>
</evidence>
<keyword evidence="3" id="KW-0378">Hydrolase</keyword>
<feature type="compositionally biased region" description="Basic and acidic residues" evidence="4">
    <location>
        <begin position="189"/>
        <end position="200"/>
    </location>
</feature>
<evidence type="ECO:0000313" key="6">
    <source>
        <dbReference type="EMBL" id="SNS77782.1"/>
    </source>
</evidence>
<dbReference type="Pfam" id="PF04586">
    <property type="entry name" value="Peptidase_S78"/>
    <property type="match status" value="1"/>
</dbReference>
<dbReference type="AlphaFoldDB" id="A0A239H947"/>
<accession>A0A239H947</accession>
<dbReference type="RefSeq" id="WP_089407788.1">
    <property type="nucleotide sequence ID" value="NZ_FZOU01000002.1"/>
</dbReference>
<dbReference type="OrthoDB" id="64791at2"/>
<keyword evidence="2" id="KW-0645">Protease</keyword>
<dbReference type="EMBL" id="FZOU01000002">
    <property type="protein sequence ID" value="SNS77782.1"/>
    <property type="molecule type" value="Genomic_DNA"/>
</dbReference>
<name>A0A239H947_9BACT</name>
<sequence length="232" mass="25768">MNRREQLYLPAKELRVQTGADGSKTLGGYALVYNSRSVDLGGFTELIAPGAVTESLKQNPDVLMLRDHKQELLMGRTKAGTLTLIDDPVGLRFSCKLPDTQQAIDLATSVTRGDLDGVSFGFQTIEDSWTSDGEGNVIRTLLKINLFEISPTSFAAYPAANVSVRSCPPELRSLLRSKRDDQDEDECDCEKNPDGTHVDPDCTCDDEDEQDRSTLLNWSERTLLRIEVARRK</sequence>